<evidence type="ECO:0000313" key="15">
    <source>
        <dbReference type="EMBL" id="QSI77227.1"/>
    </source>
</evidence>
<dbReference type="CDD" id="cd01347">
    <property type="entry name" value="ligand_gated_channel"/>
    <property type="match status" value="1"/>
</dbReference>
<keyword evidence="3 10" id="KW-0813">Transport</keyword>
<gene>
    <name evidence="15" type="ORF">JY500_00820</name>
</gene>
<dbReference type="InterPro" id="IPR037066">
    <property type="entry name" value="Plug_dom_sf"/>
</dbReference>
<dbReference type="InterPro" id="IPR012910">
    <property type="entry name" value="Plug_dom"/>
</dbReference>
<accession>A0ABX7M651</accession>
<evidence type="ECO:0000256" key="2">
    <source>
        <dbReference type="ARBA" id="ARBA00009810"/>
    </source>
</evidence>
<dbReference type="InterPro" id="IPR039426">
    <property type="entry name" value="TonB-dep_rcpt-like"/>
</dbReference>
<evidence type="ECO:0000256" key="12">
    <source>
        <dbReference type="SAM" id="SignalP"/>
    </source>
</evidence>
<dbReference type="Gene3D" id="2.40.170.20">
    <property type="entry name" value="TonB-dependent receptor, beta-barrel domain"/>
    <property type="match status" value="1"/>
</dbReference>
<evidence type="ECO:0000256" key="5">
    <source>
        <dbReference type="ARBA" id="ARBA00022692"/>
    </source>
</evidence>
<evidence type="ECO:0000256" key="7">
    <source>
        <dbReference type="ARBA" id="ARBA00023136"/>
    </source>
</evidence>
<keyword evidence="8 15" id="KW-0675">Receptor</keyword>
<dbReference type="NCBIfam" id="TIGR01783">
    <property type="entry name" value="TonB-siderophor"/>
    <property type="match status" value="1"/>
</dbReference>
<dbReference type="InterPro" id="IPR010105">
    <property type="entry name" value="TonB_sidphr_rcpt"/>
</dbReference>
<dbReference type="InterPro" id="IPR036942">
    <property type="entry name" value="Beta-barrel_TonB_sf"/>
</dbReference>
<feature type="domain" description="TonB-dependent receptor plug" evidence="14">
    <location>
        <begin position="71"/>
        <end position="168"/>
    </location>
</feature>
<dbReference type="Proteomes" id="UP000663570">
    <property type="component" value="Chromosome"/>
</dbReference>
<keyword evidence="6 11" id="KW-0798">TonB box</keyword>
<reference evidence="15 16" key="1">
    <citation type="submission" date="2021-02" db="EMBL/GenBank/DDBJ databases">
        <title>Niveibacterium changnyeongensis HC41.</title>
        <authorList>
            <person name="Kang M."/>
        </authorList>
    </citation>
    <scope>NUCLEOTIDE SEQUENCE [LARGE SCALE GENOMIC DNA]</scope>
    <source>
        <strain evidence="15 16">HC41</strain>
    </source>
</reference>
<keyword evidence="12" id="KW-0732">Signal</keyword>
<dbReference type="PANTHER" id="PTHR32552">
    <property type="entry name" value="FERRICHROME IRON RECEPTOR-RELATED"/>
    <property type="match status" value="1"/>
</dbReference>
<proteinExistence type="inferred from homology"/>
<keyword evidence="4 10" id="KW-1134">Transmembrane beta strand</keyword>
<dbReference type="EMBL" id="CP071060">
    <property type="protein sequence ID" value="QSI77227.1"/>
    <property type="molecule type" value="Genomic_DNA"/>
</dbReference>
<keyword evidence="5 10" id="KW-0812">Transmembrane</keyword>
<comment type="similarity">
    <text evidence="2 10 11">Belongs to the TonB-dependent receptor family.</text>
</comment>
<evidence type="ECO:0000259" key="14">
    <source>
        <dbReference type="Pfam" id="PF07715"/>
    </source>
</evidence>
<feature type="domain" description="TonB-dependent receptor-like beta-barrel" evidence="13">
    <location>
        <begin position="239"/>
        <end position="687"/>
    </location>
</feature>
<evidence type="ECO:0000256" key="10">
    <source>
        <dbReference type="PROSITE-ProRule" id="PRU01360"/>
    </source>
</evidence>
<dbReference type="Gene3D" id="2.170.130.10">
    <property type="entry name" value="TonB-dependent receptor, plug domain"/>
    <property type="match status" value="1"/>
</dbReference>
<keyword evidence="9 10" id="KW-0998">Cell outer membrane</keyword>
<evidence type="ECO:0000256" key="3">
    <source>
        <dbReference type="ARBA" id="ARBA00022448"/>
    </source>
</evidence>
<evidence type="ECO:0000313" key="16">
    <source>
        <dbReference type="Proteomes" id="UP000663570"/>
    </source>
</evidence>
<evidence type="ECO:0000259" key="13">
    <source>
        <dbReference type="Pfam" id="PF00593"/>
    </source>
</evidence>
<feature type="chain" id="PRO_5045501943" evidence="12">
    <location>
        <begin position="27"/>
        <end position="717"/>
    </location>
</feature>
<evidence type="ECO:0000256" key="11">
    <source>
        <dbReference type="RuleBase" id="RU003357"/>
    </source>
</evidence>
<dbReference type="SUPFAM" id="SSF56935">
    <property type="entry name" value="Porins"/>
    <property type="match status" value="1"/>
</dbReference>
<dbReference type="Pfam" id="PF00593">
    <property type="entry name" value="TonB_dep_Rec_b-barrel"/>
    <property type="match status" value="1"/>
</dbReference>
<feature type="signal peptide" evidence="12">
    <location>
        <begin position="1"/>
        <end position="26"/>
    </location>
</feature>
<dbReference type="RefSeq" id="WP_206254736.1">
    <property type="nucleotide sequence ID" value="NZ_CP071060.1"/>
</dbReference>
<protein>
    <submittedName>
        <fullName evidence="15">TonB-dependent siderophore receptor</fullName>
    </submittedName>
</protein>
<evidence type="ECO:0000256" key="1">
    <source>
        <dbReference type="ARBA" id="ARBA00004571"/>
    </source>
</evidence>
<keyword evidence="16" id="KW-1185">Reference proteome</keyword>
<dbReference type="PROSITE" id="PS52016">
    <property type="entry name" value="TONB_DEPENDENT_REC_3"/>
    <property type="match status" value="1"/>
</dbReference>
<dbReference type="Pfam" id="PF07715">
    <property type="entry name" value="Plug"/>
    <property type="match status" value="1"/>
</dbReference>
<evidence type="ECO:0000256" key="9">
    <source>
        <dbReference type="ARBA" id="ARBA00023237"/>
    </source>
</evidence>
<evidence type="ECO:0000256" key="8">
    <source>
        <dbReference type="ARBA" id="ARBA00023170"/>
    </source>
</evidence>
<dbReference type="InterPro" id="IPR000531">
    <property type="entry name" value="Beta-barrel_TonB"/>
</dbReference>
<evidence type="ECO:0000256" key="4">
    <source>
        <dbReference type="ARBA" id="ARBA00022452"/>
    </source>
</evidence>
<organism evidence="15 16">
    <name type="scientific">Niveibacterium microcysteis</name>
    <dbReference type="NCBI Taxonomy" id="2811415"/>
    <lineage>
        <taxon>Bacteria</taxon>
        <taxon>Pseudomonadati</taxon>
        <taxon>Pseudomonadota</taxon>
        <taxon>Betaproteobacteria</taxon>
        <taxon>Rhodocyclales</taxon>
        <taxon>Rhodocyclaceae</taxon>
        <taxon>Niveibacterium</taxon>
    </lineage>
</organism>
<keyword evidence="7 10" id="KW-0472">Membrane</keyword>
<comment type="subcellular location">
    <subcellularLocation>
        <location evidence="1 10">Cell outer membrane</location>
        <topology evidence="1 10">Multi-pass membrane protein</topology>
    </subcellularLocation>
</comment>
<name>A0ABX7M651_9RHOO</name>
<evidence type="ECO:0000256" key="6">
    <source>
        <dbReference type="ARBA" id="ARBA00023077"/>
    </source>
</evidence>
<sequence length="717" mass="79292">MSIKSRKKPVASLIAASLLAAQGAHAQSSNEPTENTLKDVPVEATREVQDAPRQTYQPGATTIGKSKQLPRDIPNTYTAVPEQLTRDRGQDTMREALSNVAGITFNAGEGGRIGDNMNIRGFSAVNDIYIDGMKDVGQYNRDLFNNDRVEVLKGGASMLFGRGTTGGVINQVSKQPYLMDQTRLSGTLGFDNYQRITADVNQRIGDEAAVRVNAMYTTGEPGREGPETNRIGVAPSVRWGIGTADEFNLAYYHLDYNDNPDYGFRWRNGRPVDEAADKWYGLDQDYQRDSADVGTFSWTHRFDAKSQIKTSARYGEYKRDLWASTAGVNSGNGAGQWPLTSPVTDATPVVRGNQTRGGDYQQRFIQSDYTTEQNWFGMTHQIASGIEIGRESDERWGYAGTLAKPAATIGNPNTGATVADTRVRNNFNSFDAESFAIYGQDLVEFVPHWKALLGVRWDNFSGRYERTPTAADPNPIYERSDREWSYRTGLIYQPNDVASYYLSYGTAFATSGDLYQFDARGANTPPEESRNIELGAKWDLFDGNASIATALFRTEKYHERNTDVESASQTNYLLSGKRHTNGIELSVAGRIVEGWEVFANYAFMLAKIDAGTASQVGNVPGNTPKHSGSLWTTYALGQWKVGTGVQGVSGRTPPENYTNWAPGYARWDAMAQYTLRNYTLRVNLDNLLDKLYYDGLYRGHVVPGVGRSGSLTAEVSF</sequence>
<dbReference type="PANTHER" id="PTHR32552:SF83">
    <property type="entry name" value="BLR3904 PROTEIN"/>
    <property type="match status" value="1"/>
</dbReference>